<dbReference type="EMBL" id="QEFD01000224">
    <property type="protein sequence ID" value="PVU74345.1"/>
    <property type="molecule type" value="Genomic_DNA"/>
</dbReference>
<feature type="transmembrane region" description="Helical" evidence="1">
    <location>
        <begin position="12"/>
        <end position="32"/>
    </location>
</feature>
<accession>A0A2T9X2S5</accession>
<evidence type="ECO:0000256" key="1">
    <source>
        <dbReference type="SAM" id="Phobius"/>
    </source>
</evidence>
<keyword evidence="1" id="KW-0812">Transmembrane</keyword>
<keyword evidence="1" id="KW-0472">Membrane</keyword>
<dbReference type="AlphaFoldDB" id="A0A2T9X2S5"/>
<evidence type="ECO:0000313" key="3">
    <source>
        <dbReference type="Proteomes" id="UP000245638"/>
    </source>
</evidence>
<protein>
    <submittedName>
        <fullName evidence="2">Uncharacterized protein</fullName>
    </submittedName>
</protein>
<organism evidence="2 3">
    <name type="scientific">Acidianus hospitalis</name>
    <dbReference type="NCBI Taxonomy" id="563177"/>
    <lineage>
        <taxon>Archaea</taxon>
        <taxon>Thermoproteota</taxon>
        <taxon>Thermoprotei</taxon>
        <taxon>Sulfolobales</taxon>
        <taxon>Sulfolobaceae</taxon>
        <taxon>Acidianus</taxon>
    </lineage>
</organism>
<sequence length="489" mass="57369">MTKQLSCGYTQCLVILINVMFIILYILLIKVMCEMNDNIFTIYDDFDITLEFNLSKKQFLKDLLNLNLLKEINDNKLYQIKQNLLNEFKCNNVEIVPLRKVSLEHEYYRISLTYDSSSMSEISKIHKSYDKNILYNVCVTPKSKDDNIPLFGVITIPTELLNIQKIKTQNGKNYYVNILSVLPSLPSIVVIRITYNADKKLDFVEEYKQGFFPLHVKIAKSNAHIFRFNNYIISSNRNIKENYASFISKNLQLRQLEEVLLFTSTGLLTDEDILFPWPFSSFQLPSESCSVYTLFLARFELKEHDKSLIHTNPSDEIQGLNYQNELRKITIKIQSFTIDNKKQDIKIEAYTLPSLSKELKKKKEVHGIFLARAFKDIKRERIFLLHIYDDIRNISSLSFDKTVFKTILQNVIKIYNSDNNEININELRQSMMKIIPKPKLPQLNYTSSLGDSLFRFNLQILLTYKKIYKFLYSKDLIPKKIIVSDFIVD</sequence>
<comment type="caution">
    <text evidence="2">The sequence shown here is derived from an EMBL/GenBank/DDBJ whole genome shotgun (WGS) entry which is preliminary data.</text>
</comment>
<reference evidence="2 3" key="1">
    <citation type="journal article" date="2015" name="Appl. Environ. Microbiol.">
        <title>Nanoarchaeota, Their Sulfolobales Host, and Nanoarchaeota Virus Distribution across Yellowstone National Park Hot Springs.</title>
        <authorList>
            <person name="Munson-McGee J.H."/>
            <person name="Field E.K."/>
            <person name="Bateson M."/>
            <person name="Rooney C."/>
            <person name="Stepanauskas R."/>
            <person name="Young M.J."/>
        </authorList>
    </citation>
    <scope>NUCLEOTIDE SEQUENCE [LARGE SCALE GENOMIC DNA]</scope>
    <source>
        <strain evidence="2">SCGC AC-742_N10</strain>
    </source>
</reference>
<dbReference type="Proteomes" id="UP000245638">
    <property type="component" value="Unassembled WGS sequence"/>
</dbReference>
<name>A0A2T9X2S5_9CREN</name>
<proteinExistence type="predicted"/>
<evidence type="ECO:0000313" key="2">
    <source>
        <dbReference type="EMBL" id="PVU74345.1"/>
    </source>
</evidence>
<gene>
    <name evidence="2" type="ORF">DDW13_07830</name>
</gene>
<keyword evidence="1" id="KW-1133">Transmembrane helix</keyword>